<gene>
    <name evidence="4" type="ORF">GCM10011372_33740</name>
</gene>
<dbReference type="Pfam" id="PF13561">
    <property type="entry name" value="adh_short_C2"/>
    <property type="match status" value="1"/>
</dbReference>
<dbReference type="GO" id="GO:0016491">
    <property type="term" value="F:oxidoreductase activity"/>
    <property type="evidence" value="ECO:0007669"/>
    <property type="project" value="UniProtKB-KW"/>
</dbReference>
<evidence type="ECO:0000256" key="2">
    <source>
        <dbReference type="ARBA" id="ARBA00023002"/>
    </source>
</evidence>
<dbReference type="Proteomes" id="UP000636956">
    <property type="component" value="Unassembled WGS sequence"/>
</dbReference>
<keyword evidence="2" id="KW-0560">Oxidoreductase</keyword>
<dbReference type="PRINTS" id="PR00081">
    <property type="entry name" value="GDHRDH"/>
</dbReference>
<dbReference type="FunFam" id="3.40.50.720:FF:000084">
    <property type="entry name" value="Short-chain dehydrogenase reductase"/>
    <property type="match status" value="1"/>
</dbReference>
<reference evidence="4" key="1">
    <citation type="journal article" date="2014" name="Int. J. Syst. Evol. Microbiol.">
        <title>Complete genome sequence of Corynebacterium casei LMG S-19264T (=DSM 44701T), isolated from a smear-ripened cheese.</title>
        <authorList>
            <consortium name="US DOE Joint Genome Institute (JGI-PGF)"/>
            <person name="Walter F."/>
            <person name="Albersmeier A."/>
            <person name="Kalinowski J."/>
            <person name="Ruckert C."/>
        </authorList>
    </citation>
    <scope>NUCLEOTIDE SEQUENCE</scope>
    <source>
        <strain evidence="4">CGMCC 1.8984</strain>
    </source>
</reference>
<dbReference type="SUPFAM" id="SSF51735">
    <property type="entry name" value="NAD(P)-binding Rossmann-fold domains"/>
    <property type="match status" value="1"/>
</dbReference>
<dbReference type="RefSeq" id="WP_229662455.1">
    <property type="nucleotide sequence ID" value="NZ_BAABFW010000064.1"/>
</dbReference>
<dbReference type="PANTHER" id="PTHR43639">
    <property type="entry name" value="OXIDOREDUCTASE, SHORT-CHAIN DEHYDROGENASE/REDUCTASE FAMILY (AFU_ORTHOLOGUE AFUA_5G02870)"/>
    <property type="match status" value="1"/>
</dbReference>
<organism evidence="4 5">
    <name type="scientific">Agromyces bauzanensis</name>
    <dbReference type="NCBI Taxonomy" id="1308924"/>
    <lineage>
        <taxon>Bacteria</taxon>
        <taxon>Bacillati</taxon>
        <taxon>Actinomycetota</taxon>
        <taxon>Actinomycetes</taxon>
        <taxon>Micrococcales</taxon>
        <taxon>Microbacteriaceae</taxon>
        <taxon>Agromyces</taxon>
    </lineage>
</organism>
<sequence>MTIHGRTALVTGSTSGIGRAAAETLAARGARVIITGRDPAKAEAVVAGIVSAGGSASAVIADLADPEGFAVLAGLDDVDILVNNAGYYRFVPTSMTDATLFEALSGANLRAPFFLGQALIPRMIERGGGSVVNVSTVAARVGTATSAAYGASKAGLESLTRAWAAEFGPSGVRVNAVAAGPTHTPGTDAFLPVLEALTAATPAGRPLRPEEVADAIAYLAEADYLHGASLVVDGGASAVAPSR</sequence>
<dbReference type="AlphaFoldDB" id="A0A917PUF3"/>
<dbReference type="CDD" id="cd05233">
    <property type="entry name" value="SDR_c"/>
    <property type="match status" value="1"/>
</dbReference>
<dbReference type="PANTHER" id="PTHR43639:SF1">
    <property type="entry name" value="SHORT-CHAIN DEHYDROGENASE_REDUCTASE FAMILY PROTEIN"/>
    <property type="match status" value="1"/>
</dbReference>
<comment type="caution">
    <text evidence="4">The sequence shown here is derived from an EMBL/GenBank/DDBJ whole genome shotgun (WGS) entry which is preliminary data.</text>
</comment>
<comment type="similarity">
    <text evidence="1">Belongs to the short-chain dehydrogenases/reductases (SDR) family.</text>
</comment>
<dbReference type="Gene3D" id="3.40.50.720">
    <property type="entry name" value="NAD(P)-binding Rossmann-like Domain"/>
    <property type="match status" value="1"/>
</dbReference>
<dbReference type="InterPro" id="IPR036291">
    <property type="entry name" value="NAD(P)-bd_dom_sf"/>
</dbReference>
<dbReference type="EMBL" id="BMMD01000028">
    <property type="protein sequence ID" value="GGJ92489.1"/>
    <property type="molecule type" value="Genomic_DNA"/>
</dbReference>
<proteinExistence type="inferred from homology"/>
<keyword evidence="5" id="KW-1185">Reference proteome</keyword>
<reference evidence="4" key="2">
    <citation type="submission" date="2020-09" db="EMBL/GenBank/DDBJ databases">
        <authorList>
            <person name="Sun Q."/>
            <person name="Zhou Y."/>
        </authorList>
    </citation>
    <scope>NUCLEOTIDE SEQUENCE</scope>
    <source>
        <strain evidence="4">CGMCC 1.8984</strain>
    </source>
</reference>
<feature type="domain" description="Ketoreductase" evidence="3">
    <location>
        <begin position="6"/>
        <end position="184"/>
    </location>
</feature>
<dbReference type="SMART" id="SM00822">
    <property type="entry name" value="PKS_KR"/>
    <property type="match status" value="1"/>
</dbReference>
<protein>
    <submittedName>
        <fullName evidence="4">Short-chain dehydrogenase</fullName>
    </submittedName>
</protein>
<evidence type="ECO:0000256" key="1">
    <source>
        <dbReference type="ARBA" id="ARBA00006484"/>
    </source>
</evidence>
<evidence type="ECO:0000313" key="4">
    <source>
        <dbReference type="EMBL" id="GGJ92489.1"/>
    </source>
</evidence>
<name>A0A917PUF3_9MICO</name>
<dbReference type="InterPro" id="IPR002347">
    <property type="entry name" value="SDR_fam"/>
</dbReference>
<evidence type="ECO:0000259" key="3">
    <source>
        <dbReference type="SMART" id="SM00822"/>
    </source>
</evidence>
<dbReference type="InterPro" id="IPR057326">
    <property type="entry name" value="KR_dom"/>
</dbReference>
<accession>A0A917PUF3</accession>
<evidence type="ECO:0000313" key="5">
    <source>
        <dbReference type="Proteomes" id="UP000636956"/>
    </source>
</evidence>
<dbReference type="PRINTS" id="PR00080">
    <property type="entry name" value="SDRFAMILY"/>
</dbReference>